<protein>
    <submittedName>
        <fullName evidence="6">Sporulation protein</fullName>
    </submittedName>
</protein>
<dbReference type="InterPro" id="IPR049945">
    <property type="entry name" value="AAA_22"/>
</dbReference>
<feature type="region of interest" description="Disordered" evidence="1">
    <location>
        <begin position="296"/>
        <end position="332"/>
    </location>
</feature>
<keyword evidence="2" id="KW-0812">Transmembrane</keyword>
<dbReference type="PANTHER" id="PTHR35894:SF1">
    <property type="entry name" value="PHOSPHORIBULOKINASE _ URIDINE KINASE FAMILY"/>
    <property type="match status" value="1"/>
</dbReference>
<dbReference type="InterPro" id="IPR036680">
    <property type="entry name" value="SPOR-like_sf"/>
</dbReference>
<dbReference type="InterPro" id="IPR027417">
    <property type="entry name" value="P-loop_NTPase"/>
</dbReference>
<dbReference type="GO" id="GO:0042834">
    <property type="term" value="F:peptidoglycan binding"/>
    <property type="evidence" value="ECO:0007669"/>
    <property type="project" value="InterPro"/>
</dbReference>
<feature type="transmembrane region" description="Helical" evidence="2">
    <location>
        <begin position="409"/>
        <end position="428"/>
    </location>
</feature>
<evidence type="ECO:0000313" key="6">
    <source>
        <dbReference type="EMBL" id="PQJ97676.1"/>
    </source>
</evidence>
<dbReference type="InterPro" id="IPR007730">
    <property type="entry name" value="SPOR-like_dom"/>
</dbReference>
<dbReference type="Gene3D" id="3.30.70.1070">
    <property type="entry name" value="Sporulation related repeat"/>
    <property type="match status" value="1"/>
</dbReference>
<evidence type="ECO:0000313" key="7">
    <source>
        <dbReference type="Proteomes" id="UP000239936"/>
    </source>
</evidence>
<dbReference type="EMBL" id="PPGH01000037">
    <property type="protein sequence ID" value="PQJ95633.1"/>
    <property type="molecule type" value="Genomic_DNA"/>
</dbReference>
<sequence>MLEYKSEIMSLTPDCLAQLKLRQAPFEAMPDETFLYTDPLLESLVETAIRALAVSGAIVILAGADGAGRSIQLMRLLGGLGEQFEIIAFRGRASIPFAAVEATIRHHFDTLGLDHPERTVRELLTERGRSGVAVVLAVDDAHLLGTESIDRLLRLRSEVLETSGQGLRLVLVGDPTLNRNRLPLPDVADANQVVRLNLRPFNLEQAGAYLRHRLRVAGADDPMTFLSSGDIAALQSSGQGIPAALNAQANAWLLRRCRSAHGVRQSIVGKISHLMMPTSAAAAPAEVALTPSRLATADSPAAPEPPPAPPLAPPPSFAPETFAPRQPPPHLAGMLDLEERVTLSQAPPQNPELSRFLVQEEKLSELSDFDRVLSQIRNSQLPPLPTSSTPKPTPKPSLTTAAQMINRSWFIPAVLGVVIVMIVVPVVWQLHSAKPTAPAPVAPVTPVMPIPPRLPPRTTDAAPLHPVPLNADDQTNPVAVNQQPLPATTPEEPPRQFGTLGAEEPRQPLPVAAPTVPVKIDVAADQDWLKRQDLGRFTVQVIAARTQAIATDFIETNQLEGFHVVKTRAFLVVIVGSYPNRATAENAIRALPAAVRAGGPWVRTIGSVLESQR</sequence>
<reference evidence="6 7" key="1">
    <citation type="submission" date="2018-01" db="EMBL/GenBank/DDBJ databases">
        <title>The complete genome sequence of Chromatium okenii LaCa, a purple sulfur bacterium with a turbulent life.</title>
        <authorList>
            <person name="Luedin S.M."/>
            <person name="Liechti N."/>
            <person name="Storelli N."/>
            <person name="Danza F."/>
            <person name="Wittwer M."/>
            <person name="Pothier J.F."/>
            <person name="Tonolla M.A."/>
        </authorList>
    </citation>
    <scope>NUCLEOTIDE SEQUENCE [LARGE SCALE GENOMIC DNA]</scope>
    <source>
        <strain evidence="6 7">LaCa</strain>
    </source>
</reference>
<organism evidence="6 7">
    <name type="scientific">Chromatium okenii</name>
    <dbReference type="NCBI Taxonomy" id="61644"/>
    <lineage>
        <taxon>Bacteria</taxon>
        <taxon>Pseudomonadati</taxon>
        <taxon>Pseudomonadota</taxon>
        <taxon>Gammaproteobacteria</taxon>
        <taxon>Chromatiales</taxon>
        <taxon>Chromatiaceae</taxon>
        <taxon>Chromatium</taxon>
    </lineage>
</organism>
<keyword evidence="2" id="KW-1133">Transmembrane helix</keyword>
<dbReference type="Proteomes" id="UP000239936">
    <property type="component" value="Unassembled WGS sequence"/>
</dbReference>
<keyword evidence="2" id="KW-0472">Membrane</keyword>
<evidence type="ECO:0000259" key="4">
    <source>
        <dbReference type="Pfam" id="PF13401"/>
    </source>
</evidence>
<keyword evidence="7" id="KW-1185">Reference proteome</keyword>
<feature type="domain" description="SPOR" evidence="3">
    <location>
        <begin position="535"/>
        <end position="604"/>
    </location>
</feature>
<feature type="region of interest" description="Disordered" evidence="1">
    <location>
        <begin position="469"/>
        <end position="508"/>
    </location>
</feature>
<dbReference type="SUPFAM" id="SSF52540">
    <property type="entry name" value="P-loop containing nucleoside triphosphate hydrolases"/>
    <property type="match status" value="1"/>
</dbReference>
<proteinExistence type="predicted"/>
<dbReference type="GO" id="GO:0016887">
    <property type="term" value="F:ATP hydrolysis activity"/>
    <property type="evidence" value="ECO:0007669"/>
    <property type="project" value="InterPro"/>
</dbReference>
<feature type="compositionally biased region" description="Pro residues" evidence="1">
    <location>
        <begin position="302"/>
        <end position="317"/>
    </location>
</feature>
<comment type="caution">
    <text evidence="6">The sequence shown here is derived from an EMBL/GenBank/DDBJ whole genome shotgun (WGS) entry which is preliminary data.</text>
</comment>
<dbReference type="AlphaFoldDB" id="A0A2S7XVH6"/>
<gene>
    <name evidence="6" type="ORF">CXB77_00170</name>
    <name evidence="5" type="ORF">CXB77_16240</name>
</gene>
<evidence type="ECO:0000313" key="5">
    <source>
        <dbReference type="EMBL" id="PQJ95633.1"/>
    </source>
</evidence>
<dbReference type="Pfam" id="PF13401">
    <property type="entry name" value="AAA_22"/>
    <property type="match status" value="1"/>
</dbReference>
<feature type="domain" description="ORC1/DEAH AAA+ ATPase" evidence="4">
    <location>
        <begin position="57"/>
        <end position="178"/>
    </location>
</feature>
<evidence type="ECO:0000256" key="1">
    <source>
        <dbReference type="SAM" id="MobiDB-lite"/>
    </source>
</evidence>
<dbReference type="RefSeq" id="WP_105072332.1">
    <property type="nucleotide sequence ID" value="NZ_PPGH01000003.1"/>
</dbReference>
<dbReference type="InterPro" id="IPR052026">
    <property type="entry name" value="ExeA_AAA_ATPase_DNA-bind"/>
</dbReference>
<dbReference type="Pfam" id="PF05036">
    <property type="entry name" value="SPOR"/>
    <property type="match status" value="1"/>
</dbReference>
<feature type="compositionally biased region" description="Polar residues" evidence="1">
    <location>
        <begin position="472"/>
        <end position="486"/>
    </location>
</feature>
<accession>A0A2S7XVH6</accession>
<evidence type="ECO:0000256" key="2">
    <source>
        <dbReference type="SAM" id="Phobius"/>
    </source>
</evidence>
<dbReference type="EMBL" id="PPGH01000003">
    <property type="protein sequence ID" value="PQJ97676.1"/>
    <property type="molecule type" value="Genomic_DNA"/>
</dbReference>
<dbReference type="PANTHER" id="PTHR35894">
    <property type="entry name" value="GENERAL SECRETION PATHWAY PROTEIN A-RELATED"/>
    <property type="match status" value="1"/>
</dbReference>
<name>A0A2S7XVH6_9GAMM</name>
<evidence type="ECO:0000259" key="3">
    <source>
        <dbReference type="Pfam" id="PF05036"/>
    </source>
</evidence>
<dbReference type="OrthoDB" id="6189127at2"/>